<dbReference type="GO" id="GO:0032259">
    <property type="term" value="P:methylation"/>
    <property type="evidence" value="ECO:0007669"/>
    <property type="project" value="UniProtKB-KW"/>
</dbReference>
<organism evidence="3 4">
    <name type="scientific">Blastopirellula marina</name>
    <dbReference type="NCBI Taxonomy" id="124"/>
    <lineage>
        <taxon>Bacteria</taxon>
        <taxon>Pseudomonadati</taxon>
        <taxon>Planctomycetota</taxon>
        <taxon>Planctomycetia</taxon>
        <taxon>Pirellulales</taxon>
        <taxon>Pirellulaceae</taxon>
        <taxon>Blastopirellula</taxon>
    </lineage>
</organism>
<dbReference type="Gene3D" id="3.40.50.150">
    <property type="entry name" value="Vaccinia Virus protein VP39"/>
    <property type="match status" value="1"/>
</dbReference>
<keyword evidence="1" id="KW-0489">Methyltransferase</keyword>
<dbReference type="EMBL" id="PUHY01000015">
    <property type="protein sequence ID" value="PQO29814.1"/>
    <property type="molecule type" value="Genomic_DNA"/>
</dbReference>
<dbReference type="Proteomes" id="UP000238322">
    <property type="component" value="Unassembled WGS sequence"/>
</dbReference>
<sequence>MIGELVARVFDEPFEWLQMWRRTMLARRLVRQLNLADDLVAKVAFTSGHSKFKSNQKTSEIVALLGEVERLRPRILCEIGSDRGGTLALLAQVASDDALIVSIDPIHQHRNTIPYESLVRGSQRLIRIGGDSHASEVIGHLKTVLAGHTLDFLLIDGDHSYSGVKQDFEMYAPLVRKDGLIAFHDIVPIQSEASQAYVGGVPDYFTQEIAPTYETRTWIDSATQDGYGIGTLVWPGERVATNQAMDAWVARSA</sequence>
<evidence type="ECO:0008006" key="5">
    <source>
        <dbReference type="Google" id="ProtNLM"/>
    </source>
</evidence>
<reference evidence="3 4" key="1">
    <citation type="submission" date="2018-02" db="EMBL/GenBank/DDBJ databases">
        <title>Comparative genomes isolates from brazilian mangrove.</title>
        <authorList>
            <person name="Araujo J.E."/>
            <person name="Taketani R.G."/>
            <person name="Silva M.C.P."/>
            <person name="Loureco M.V."/>
            <person name="Andreote F.D."/>
        </authorList>
    </citation>
    <scope>NUCLEOTIDE SEQUENCE [LARGE SCALE GENOMIC DNA]</scope>
    <source>
        <strain evidence="3 4">Hex-1 MGV</strain>
    </source>
</reference>
<keyword evidence="2" id="KW-0808">Transferase</keyword>
<dbReference type="PANTHER" id="PTHR40048">
    <property type="entry name" value="RHAMNOSYL O-METHYLTRANSFERASE"/>
    <property type="match status" value="1"/>
</dbReference>
<dbReference type="GO" id="GO:0005886">
    <property type="term" value="C:plasma membrane"/>
    <property type="evidence" value="ECO:0007669"/>
    <property type="project" value="TreeGrafter"/>
</dbReference>
<evidence type="ECO:0000256" key="1">
    <source>
        <dbReference type="ARBA" id="ARBA00022603"/>
    </source>
</evidence>
<name>A0A2S8FCZ8_9BACT</name>
<evidence type="ECO:0000256" key="2">
    <source>
        <dbReference type="ARBA" id="ARBA00022679"/>
    </source>
</evidence>
<dbReference type="GO" id="GO:0008168">
    <property type="term" value="F:methyltransferase activity"/>
    <property type="evidence" value="ECO:0007669"/>
    <property type="project" value="UniProtKB-KW"/>
</dbReference>
<dbReference type="AlphaFoldDB" id="A0A2S8FCZ8"/>
<dbReference type="SUPFAM" id="SSF53335">
    <property type="entry name" value="S-adenosyl-L-methionine-dependent methyltransferases"/>
    <property type="match status" value="1"/>
</dbReference>
<accession>A0A2S8FCZ8</accession>
<dbReference type="InterPro" id="IPR029063">
    <property type="entry name" value="SAM-dependent_MTases_sf"/>
</dbReference>
<evidence type="ECO:0000313" key="4">
    <source>
        <dbReference type="Proteomes" id="UP000238322"/>
    </source>
</evidence>
<gene>
    <name evidence="3" type="ORF">C5Y83_27615</name>
</gene>
<dbReference type="Pfam" id="PF13578">
    <property type="entry name" value="Methyltransf_24"/>
    <property type="match status" value="1"/>
</dbReference>
<dbReference type="PANTHER" id="PTHR40048:SF1">
    <property type="entry name" value="RHAMNOSYL O-METHYLTRANSFERASE"/>
    <property type="match status" value="1"/>
</dbReference>
<comment type="caution">
    <text evidence="3">The sequence shown here is derived from an EMBL/GenBank/DDBJ whole genome shotgun (WGS) entry which is preliminary data.</text>
</comment>
<proteinExistence type="predicted"/>
<protein>
    <recommendedName>
        <fullName evidence="5">Class I SAM-dependent methyltransferase</fullName>
    </recommendedName>
</protein>
<evidence type="ECO:0000313" key="3">
    <source>
        <dbReference type="EMBL" id="PQO29814.1"/>
    </source>
</evidence>